<dbReference type="InterPro" id="IPR050121">
    <property type="entry name" value="Cytochrome_P450_monoxygenase"/>
</dbReference>
<evidence type="ECO:0000256" key="8">
    <source>
        <dbReference type="ARBA" id="ARBA00023033"/>
    </source>
</evidence>
<evidence type="ECO:0000256" key="3">
    <source>
        <dbReference type="ARBA" id="ARBA00010617"/>
    </source>
</evidence>
<evidence type="ECO:0000256" key="11">
    <source>
        <dbReference type="SAM" id="Phobius"/>
    </source>
</evidence>
<evidence type="ECO:0008006" key="14">
    <source>
        <dbReference type="Google" id="ProtNLM"/>
    </source>
</evidence>
<evidence type="ECO:0000313" key="12">
    <source>
        <dbReference type="EMBL" id="KIJ45092.1"/>
    </source>
</evidence>
<evidence type="ECO:0000256" key="2">
    <source>
        <dbReference type="ARBA" id="ARBA00005179"/>
    </source>
</evidence>
<dbReference type="Gene3D" id="1.10.630.10">
    <property type="entry name" value="Cytochrome P450"/>
    <property type="match status" value="1"/>
</dbReference>
<evidence type="ECO:0000256" key="4">
    <source>
        <dbReference type="ARBA" id="ARBA00022617"/>
    </source>
</evidence>
<dbReference type="PRINTS" id="PR00465">
    <property type="entry name" value="EP450IV"/>
</dbReference>
<accession>A0A0C9VRP7</accession>
<keyword evidence="4 9" id="KW-0349">Heme</keyword>
<dbReference type="SUPFAM" id="SSF48264">
    <property type="entry name" value="Cytochrome P450"/>
    <property type="match status" value="1"/>
</dbReference>
<organism evidence="12 13">
    <name type="scientific">Sphaerobolus stellatus (strain SS14)</name>
    <dbReference type="NCBI Taxonomy" id="990650"/>
    <lineage>
        <taxon>Eukaryota</taxon>
        <taxon>Fungi</taxon>
        <taxon>Dikarya</taxon>
        <taxon>Basidiomycota</taxon>
        <taxon>Agaricomycotina</taxon>
        <taxon>Agaricomycetes</taxon>
        <taxon>Phallomycetidae</taxon>
        <taxon>Geastrales</taxon>
        <taxon>Sphaerobolaceae</taxon>
        <taxon>Sphaerobolus</taxon>
    </lineage>
</organism>
<evidence type="ECO:0000256" key="6">
    <source>
        <dbReference type="ARBA" id="ARBA00023002"/>
    </source>
</evidence>
<reference evidence="12 13" key="1">
    <citation type="submission" date="2014-06" db="EMBL/GenBank/DDBJ databases">
        <title>Evolutionary Origins and Diversification of the Mycorrhizal Mutualists.</title>
        <authorList>
            <consortium name="DOE Joint Genome Institute"/>
            <consortium name="Mycorrhizal Genomics Consortium"/>
            <person name="Kohler A."/>
            <person name="Kuo A."/>
            <person name="Nagy L.G."/>
            <person name="Floudas D."/>
            <person name="Copeland A."/>
            <person name="Barry K.W."/>
            <person name="Cichocki N."/>
            <person name="Veneault-Fourrey C."/>
            <person name="LaButti K."/>
            <person name="Lindquist E.A."/>
            <person name="Lipzen A."/>
            <person name="Lundell T."/>
            <person name="Morin E."/>
            <person name="Murat C."/>
            <person name="Riley R."/>
            <person name="Ohm R."/>
            <person name="Sun H."/>
            <person name="Tunlid A."/>
            <person name="Henrissat B."/>
            <person name="Grigoriev I.V."/>
            <person name="Hibbett D.S."/>
            <person name="Martin F."/>
        </authorList>
    </citation>
    <scope>NUCLEOTIDE SEQUENCE [LARGE SCALE GENOMIC DNA]</scope>
    <source>
        <strain evidence="12 13">SS14</strain>
    </source>
</reference>
<evidence type="ECO:0000256" key="1">
    <source>
        <dbReference type="ARBA" id="ARBA00001971"/>
    </source>
</evidence>
<dbReference type="GO" id="GO:0016705">
    <property type="term" value="F:oxidoreductase activity, acting on paired donors, with incorporation or reduction of molecular oxygen"/>
    <property type="evidence" value="ECO:0007669"/>
    <property type="project" value="InterPro"/>
</dbReference>
<gene>
    <name evidence="12" type="ORF">M422DRAFT_29941</name>
</gene>
<dbReference type="GO" id="GO:0005506">
    <property type="term" value="F:iron ion binding"/>
    <property type="evidence" value="ECO:0007669"/>
    <property type="project" value="InterPro"/>
</dbReference>
<dbReference type="PROSITE" id="PS00086">
    <property type="entry name" value="CYTOCHROME_P450"/>
    <property type="match status" value="1"/>
</dbReference>
<dbReference type="CDD" id="cd11069">
    <property type="entry name" value="CYP_FUM15-like"/>
    <property type="match status" value="1"/>
</dbReference>
<comment type="cofactor">
    <cofactor evidence="1 9">
        <name>heme</name>
        <dbReference type="ChEBI" id="CHEBI:30413"/>
    </cofactor>
</comment>
<dbReference type="GO" id="GO:0004497">
    <property type="term" value="F:monooxygenase activity"/>
    <property type="evidence" value="ECO:0007669"/>
    <property type="project" value="UniProtKB-KW"/>
</dbReference>
<sequence>MQLLWLGCAVVALLILIVLVGFIWLAKLYRDEKTDPLRKLRGLEAPFFDSLADEVIGANQVQHNEWVEALGKTFKFNGFGKFDYRLVTSDLRALSYILNSPIYEKPWQTQRLLSSFLGRGIGIMEGKEHARLRRIVAPAFSNTNVRRLYAPVFAEKAAQLCEVWENAILSDEKKQPELDVSHWLNRATLDVIGLASFDHDFDGLRNDNQQIFKAYKEMFEQFIKGKLIDVIIQIYCPWITKFWKTNVSQIFQKNMKIIYTFGESVIQNKKRLVSAASSQGLSEKNGFGSDLLSRLLEANINSSLDPSQRLTDKEILDQINNFLFAGSDSSALAMCWCLDFLAHHPTIQTQLREEVRSMTRGSDMEEYTAALETLPYLDSVVKETLRLSSPVHSTIRAPVQDDMIPLSEELALADGTVVREIKVRKGTYIHIPLEAFNIDKAMWGEDATEFKPERWSTLSSEAKSHPGLGGVLSFSFGPHSCPGWKFALTEIKVFIAALVSQFVFTPCEEIQRVNVILQRPYVQYKWEEGCKLPLKVELYAQ</sequence>
<protein>
    <recommendedName>
        <fullName evidence="14">Cytochrome P450</fullName>
    </recommendedName>
</protein>
<evidence type="ECO:0000256" key="10">
    <source>
        <dbReference type="RuleBase" id="RU000461"/>
    </source>
</evidence>
<dbReference type="InterPro" id="IPR036396">
    <property type="entry name" value="Cyt_P450_sf"/>
</dbReference>
<evidence type="ECO:0000256" key="7">
    <source>
        <dbReference type="ARBA" id="ARBA00023004"/>
    </source>
</evidence>
<dbReference type="InterPro" id="IPR002403">
    <property type="entry name" value="Cyt_P450_E_grp-IV"/>
</dbReference>
<dbReference type="OrthoDB" id="1470350at2759"/>
<proteinExistence type="inferred from homology"/>
<dbReference type="AlphaFoldDB" id="A0A0C9VRP7"/>
<dbReference type="PANTHER" id="PTHR24305:SF166">
    <property type="entry name" value="CYTOCHROME P450 12A4, MITOCHONDRIAL-RELATED"/>
    <property type="match status" value="1"/>
</dbReference>
<dbReference type="InterPro" id="IPR017972">
    <property type="entry name" value="Cyt_P450_CS"/>
</dbReference>
<keyword evidence="7 9" id="KW-0408">Iron</keyword>
<keyword evidence="13" id="KW-1185">Reference proteome</keyword>
<keyword evidence="5 9" id="KW-0479">Metal-binding</keyword>
<dbReference type="PRINTS" id="PR00385">
    <property type="entry name" value="P450"/>
</dbReference>
<keyword evidence="11" id="KW-0472">Membrane</keyword>
<evidence type="ECO:0000313" key="13">
    <source>
        <dbReference type="Proteomes" id="UP000054279"/>
    </source>
</evidence>
<dbReference type="InterPro" id="IPR001128">
    <property type="entry name" value="Cyt_P450"/>
</dbReference>
<dbReference type="EMBL" id="KN837113">
    <property type="protein sequence ID" value="KIJ45092.1"/>
    <property type="molecule type" value="Genomic_DNA"/>
</dbReference>
<keyword evidence="6 10" id="KW-0560">Oxidoreductase</keyword>
<comment type="similarity">
    <text evidence="3 10">Belongs to the cytochrome P450 family.</text>
</comment>
<comment type="pathway">
    <text evidence="2">Secondary metabolite biosynthesis.</text>
</comment>
<feature type="binding site" description="axial binding residue" evidence="9">
    <location>
        <position position="481"/>
    </location>
    <ligand>
        <name>heme</name>
        <dbReference type="ChEBI" id="CHEBI:30413"/>
    </ligand>
    <ligandPart>
        <name>Fe</name>
        <dbReference type="ChEBI" id="CHEBI:18248"/>
    </ligandPart>
</feature>
<name>A0A0C9VRP7_SPHS4</name>
<evidence type="ECO:0000256" key="5">
    <source>
        <dbReference type="ARBA" id="ARBA00022723"/>
    </source>
</evidence>
<dbReference type="HOGENOM" id="CLU_001570_5_11_1"/>
<keyword evidence="8 10" id="KW-0503">Monooxygenase</keyword>
<feature type="transmembrane region" description="Helical" evidence="11">
    <location>
        <begin position="6"/>
        <end position="29"/>
    </location>
</feature>
<dbReference type="PANTHER" id="PTHR24305">
    <property type="entry name" value="CYTOCHROME P450"/>
    <property type="match status" value="1"/>
</dbReference>
<keyword evidence="11" id="KW-1133">Transmembrane helix</keyword>
<keyword evidence="11" id="KW-0812">Transmembrane</keyword>
<dbReference type="Proteomes" id="UP000054279">
    <property type="component" value="Unassembled WGS sequence"/>
</dbReference>
<evidence type="ECO:0000256" key="9">
    <source>
        <dbReference type="PIRSR" id="PIRSR602403-1"/>
    </source>
</evidence>
<dbReference type="Pfam" id="PF00067">
    <property type="entry name" value="p450"/>
    <property type="match status" value="1"/>
</dbReference>
<dbReference type="GO" id="GO:0020037">
    <property type="term" value="F:heme binding"/>
    <property type="evidence" value="ECO:0007669"/>
    <property type="project" value="InterPro"/>
</dbReference>